<feature type="compositionally biased region" description="Gly residues" evidence="5">
    <location>
        <begin position="199"/>
        <end position="208"/>
    </location>
</feature>
<dbReference type="GO" id="GO:0016973">
    <property type="term" value="P:poly(A)+ mRNA export from nucleus"/>
    <property type="evidence" value="ECO:0007669"/>
    <property type="project" value="TreeGrafter"/>
</dbReference>
<feature type="region of interest" description="Disordered" evidence="5">
    <location>
        <begin position="199"/>
        <end position="219"/>
    </location>
</feature>
<dbReference type="STRING" id="645134.A0A0L0HHB9"/>
<dbReference type="AlphaFoldDB" id="A0A0L0HHB9"/>
<evidence type="ECO:0000313" key="7">
    <source>
        <dbReference type="Proteomes" id="UP000053201"/>
    </source>
</evidence>
<dbReference type="PANTHER" id="PTHR11225">
    <property type="entry name" value="NUCLEAR PORE COMPLEX PROTEIN NUP93 NUCLEOPORIN NUP93 DEAD EYE PROTEIN"/>
    <property type="match status" value="1"/>
</dbReference>
<keyword evidence="4" id="KW-0653">Protein transport</keyword>
<dbReference type="InterPro" id="IPR007231">
    <property type="entry name" value="Nucleoporin_int_Nup93/Nic96"/>
</dbReference>
<accession>A0A0L0HHB9</accession>
<keyword evidence="4" id="KW-0472">Membrane</keyword>
<feature type="compositionally biased region" description="Low complexity" evidence="5">
    <location>
        <begin position="61"/>
        <end position="71"/>
    </location>
</feature>
<keyword evidence="4" id="KW-0906">Nuclear pore complex</keyword>
<dbReference type="GO" id="GO:0017056">
    <property type="term" value="F:structural constituent of nuclear pore"/>
    <property type="evidence" value="ECO:0007669"/>
    <property type="project" value="InterPro"/>
</dbReference>
<dbReference type="OMA" id="RPHAVHM"/>
<evidence type="ECO:0000256" key="3">
    <source>
        <dbReference type="ARBA" id="ARBA00023242"/>
    </source>
</evidence>
<dbReference type="GO" id="GO:0005643">
    <property type="term" value="C:nuclear pore"/>
    <property type="evidence" value="ECO:0007669"/>
    <property type="project" value="UniProtKB-SubCell"/>
</dbReference>
<dbReference type="EMBL" id="KQ257456">
    <property type="protein sequence ID" value="KND00508.1"/>
    <property type="molecule type" value="Genomic_DNA"/>
</dbReference>
<proteinExistence type="inferred from homology"/>
<dbReference type="VEuPathDB" id="FungiDB:SPPG_04821"/>
<sequence>MQNQARMLQGGATDLRQLLERSRQLTVHINPSDVPQLERGLDQIKAESKRLYKRTTRVAEPGTTSTGPSGPAGMDPRTAILLANKGFDPDKVRQNLDQIDLAQSFEPLHAVRDTDIEGYLNNEYENIVTVAIHETKRETDKAFDNAFEKLLYRDWERARKKVFQELGAHSAPWGTPDHSGAQVGSFRMDQSIGPRRAGIGGLGAGPGAGTDTSRTESGMGMHPRLGAYFKVVREINQRRLAGQNVDVIIAFFEAAQTLATNDTSQRMLARCWTLLYRMLGGDLDYARDPSRPLLEPRQFAGVLANPATAGEFRQKIAKGARAWLEDNYRSWVSDFVRRQHAAVGGNPTVHSEVKAMLEMRFCRNTGWMRGLRLVHGHPFWAHVFTLVRCGLIQEASQHIDQHADFLKTAAPYFAAYFKAWAQDPSGRLARELRNRLLQEWNAHLRDHDNDPEVDPFQLALYKIIGRCDVSIKTIRNSNVIGSAEDYMWLQFMLAKEQVLETDALQERYTLRDVSLKVRHFGLDHFKNPVIWFQMLLLCGDFELAISELLKQEAFSVDALHFAIAMVYYGVLRVPKNPNELQDGNMLIVAEQVSLPSKTTYTVYNFNVAQLIGAFVGDLGRSDPIAALQYVFFLGLLGEPLTHQDMQLAWGQRAQSVSSQGGPQYTTFAHRLIRDVALASKDFEKLLGEAGPTGTHVPGEAERYRSLLHIRNAEEFKLYITIPSAEQAERAGRFQDALRLYYLAGEHGRVIELLSRQLSDRLIAHRYRDDVDSISRDDHSGQITDVFVRVGDPVELAQQLLDFYKSNPQMLGRITIEARQTCELLTRLMRFMQLCDRTAYDAALPLLLQTGLVPTNVNEVHAKANAFRLVSDLVSKTMSDVLIAACTAISHIHQTLTMQRVTAGQAPGRDRHLAELKELAAALTMYAGQLQYRIPSETLSIMNKLFVNM</sequence>
<dbReference type="PANTHER" id="PTHR11225:SF4">
    <property type="entry name" value="NUCLEAR PORE COMPLEX PROTEIN NUP93"/>
    <property type="match status" value="1"/>
</dbReference>
<evidence type="ECO:0000313" key="6">
    <source>
        <dbReference type="EMBL" id="KND00508.1"/>
    </source>
</evidence>
<keyword evidence="4" id="KW-0813">Transport</keyword>
<dbReference type="InParanoid" id="A0A0L0HHB9"/>
<evidence type="ECO:0000256" key="5">
    <source>
        <dbReference type="SAM" id="MobiDB-lite"/>
    </source>
</evidence>
<dbReference type="Pfam" id="PF04097">
    <property type="entry name" value="Nic96"/>
    <property type="match status" value="1"/>
</dbReference>
<evidence type="ECO:0000256" key="4">
    <source>
        <dbReference type="RuleBase" id="RU364035"/>
    </source>
</evidence>
<dbReference type="eggNOG" id="KOG2168">
    <property type="taxonomic scope" value="Eukaryota"/>
</dbReference>
<keyword evidence="4" id="KW-0811">Translocation</keyword>
<organism evidence="6 7">
    <name type="scientific">Spizellomyces punctatus (strain DAOM BR117)</name>
    <dbReference type="NCBI Taxonomy" id="645134"/>
    <lineage>
        <taxon>Eukaryota</taxon>
        <taxon>Fungi</taxon>
        <taxon>Fungi incertae sedis</taxon>
        <taxon>Chytridiomycota</taxon>
        <taxon>Chytridiomycota incertae sedis</taxon>
        <taxon>Chytridiomycetes</taxon>
        <taxon>Spizellomycetales</taxon>
        <taxon>Spizellomycetaceae</taxon>
        <taxon>Spizellomyces</taxon>
    </lineage>
</organism>
<dbReference type="FunCoup" id="A0A0L0HHB9">
    <property type="interactions" value="1008"/>
</dbReference>
<keyword evidence="4" id="KW-0509">mRNA transport</keyword>
<feature type="region of interest" description="Disordered" evidence="5">
    <location>
        <begin position="52"/>
        <end position="74"/>
    </location>
</feature>
<reference evidence="6 7" key="1">
    <citation type="submission" date="2009-08" db="EMBL/GenBank/DDBJ databases">
        <title>The Genome Sequence of Spizellomyces punctatus strain DAOM BR117.</title>
        <authorList>
            <consortium name="The Broad Institute Genome Sequencing Platform"/>
            <person name="Russ C."/>
            <person name="Cuomo C."/>
            <person name="Shea T."/>
            <person name="Young S.K."/>
            <person name="Zeng Q."/>
            <person name="Koehrsen M."/>
            <person name="Haas B."/>
            <person name="Borodovsky M."/>
            <person name="Guigo R."/>
            <person name="Alvarado L."/>
            <person name="Berlin A."/>
            <person name="Bochicchio J."/>
            <person name="Borenstein D."/>
            <person name="Chapman S."/>
            <person name="Chen Z."/>
            <person name="Engels R."/>
            <person name="Freedman E."/>
            <person name="Gellesch M."/>
            <person name="Goldberg J."/>
            <person name="Griggs A."/>
            <person name="Gujja S."/>
            <person name="Heiman D."/>
            <person name="Hepburn T."/>
            <person name="Howarth C."/>
            <person name="Jen D."/>
            <person name="Larson L."/>
            <person name="Lewis B."/>
            <person name="Mehta T."/>
            <person name="Park D."/>
            <person name="Pearson M."/>
            <person name="Roberts A."/>
            <person name="Saif S."/>
            <person name="Shenoy N."/>
            <person name="Sisk P."/>
            <person name="Stolte C."/>
            <person name="Sykes S."/>
            <person name="Thomson T."/>
            <person name="Walk T."/>
            <person name="White J."/>
            <person name="Yandava C."/>
            <person name="Burger G."/>
            <person name="Gray M.W."/>
            <person name="Holland P.W.H."/>
            <person name="King N."/>
            <person name="Lang F.B.F."/>
            <person name="Roger A.J."/>
            <person name="Ruiz-Trillo I."/>
            <person name="Lander E."/>
            <person name="Nusbaum C."/>
        </authorList>
    </citation>
    <scope>NUCLEOTIDE SEQUENCE [LARGE SCALE GENOMIC DNA]</scope>
    <source>
        <strain evidence="6 7">DAOM BR117</strain>
    </source>
</reference>
<dbReference type="GeneID" id="27688251"/>
<comment type="subcellular location">
    <subcellularLocation>
        <location evidence="1">Nucleus envelope</location>
    </subcellularLocation>
    <subcellularLocation>
        <location evidence="4">Nucleus</location>
        <location evidence="4">Nuclear pore complex</location>
    </subcellularLocation>
</comment>
<protein>
    <recommendedName>
        <fullName evidence="4">Nuclear pore protein</fullName>
    </recommendedName>
</protein>
<dbReference type="Proteomes" id="UP000053201">
    <property type="component" value="Unassembled WGS sequence"/>
</dbReference>
<gene>
    <name evidence="6" type="ORF">SPPG_04821</name>
</gene>
<name>A0A0L0HHB9_SPIPD</name>
<evidence type="ECO:0000256" key="1">
    <source>
        <dbReference type="ARBA" id="ARBA00004259"/>
    </source>
</evidence>
<evidence type="ECO:0000256" key="2">
    <source>
        <dbReference type="ARBA" id="ARBA00010186"/>
    </source>
</evidence>
<dbReference type="OrthoDB" id="1918363at2759"/>
<keyword evidence="3 4" id="KW-0539">Nucleus</keyword>
<dbReference type="GO" id="GO:0006606">
    <property type="term" value="P:protein import into nucleus"/>
    <property type="evidence" value="ECO:0007669"/>
    <property type="project" value="TreeGrafter"/>
</dbReference>
<comment type="similarity">
    <text evidence="2 4">Belongs to the nucleoporin interacting component (NIC) family.</text>
</comment>
<keyword evidence="7" id="KW-1185">Reference proteome</keyword>
<dbReference type="RefSeq" id="XP_016608547.1">
    <property type="nucleotide sequence ID" value="XM_016753058.1"/>
</dbReference>